<dbReference type="EMBL" id="CP061169">
    <property type="protein sequence ID" value="QPZ38525.1"/>
    <property type="molecule type" value="Genomic_DNA"/>
</dbReference>
<protein>
    <submittedName>
        <fullName evidence="7">TraR/DksA C4-type zinc finger protein</fullName>
    </submittedName>
</protein>
<dbReference type="PANTHER" id="PTHR33823:SF4">
    <property type="entry name" value="GENERAL STRESS PROTEIN 16O"/>
    <property type="match status" value="1"/>
</dbReference>
<evidence type="ECO:0000313" key="7">
    <source>
        <dbReference type="EMBL" id="QPZ38525.1"/>
    </source>
</evidence>
<evidence type="ECO:0000256" key="4">
    <source>
        <dbReference type="PROSITE-ProRule" id="PRU00510"/>
    </source>
</evidence>
<dbReference type="PRINTS" id="PR00618">
    <property type="entry name" value="DKSAZNFINGER"/>
</dbReference>
<dbReference type="Pfam" id="PF01258">
    <property type="entry name" value="zf-dskA_traR"/>
    <property type="match status" value="1"/>
</dbReference>
<dbReference type="SUPFAM" id="SSF57716">
    <property type="entry name" value="Glucocorticoid receptor-like (DNA-binding domain)"/>
    <property type="match status" value="1"/>
</dbReference>
<gene>
    <name evidence="7" type="ORF">HCR76_17395</name>
</gene>
<keyword evidence="1" id="KW-0479">Metal-binding</keyword>
<feature type="region of interest" description="Disordered" evidence="5">
    <location>
        <begin position="39"/>
        <end position="74"/>
    </location>
</feature>
<dbReference type="InterPro" id="IPR000962">
    <property type="entry name" value="Znf_DskA_TraR"/>
</dbReference>
<dbReference type="SUPFAM" id="SSF109635">
    <property type="entry name" value="DnaK suppressor protein DksA, alpha-hairpin domain"/>
    <property type="match status" value="1"/>
</dbReference>
<sequence>MATSRLSDSTLEHFANVLHRRRDELVHLMASNDEALDEVRESLGEGTNDDEHDPEGPTMSDEWSKLTGLQTEGENELRELDAALERIKNHEFGMCESCGNAIGRPRLEARPYATLCIDCARKAESHG</sequence>
<reference evidence="7 8" key="1">
    <citation type="submission" date="2020-12" db="EMBL/GenBank/DDBJ databases">
        <title>Microbacterium sp. HY060.</title>
        <authorList>
            <person name="Zhou J."/>
        </authorList>
    </citation>
    <scope>NUCLEOTIDE SEQUENCE [LARGE SCALE GENOMIC DNA]</scope>
    <source>
        <strain evidence="7 8">HY60</strain>
    </source>
</reference>
<dbReference type="PANTHER" id="PTHR33823">
    <property type="entry name" value="RNA POLYMERASE-BINDING TRANSCRIPTION FACTOR DKSA-RELATED"/>
    <property type="match status" value="1"/>
</dbReference>
<name>A0ABX6YII8_9MICO</name>
<evidence type="ECO:0000256" key="1">
    <source>
        <dbReference type="ARBA" id="ARBA00022723"/>
    </source>
</evidence>
<evidence type="ECO:0000256" key="5">
    <source>
        <dbReference type="SAM" id="MobiDB-lite"/>
    </source>
</evidence>
<evidence type="ECO:0000313" key="8">
    <source>
        <dbReference type="Proteomes" id="UP000662814"/>
    </source>
</evidence>
<evidence type="ECO:0000259" key="6">
    <source>
        <dbReference type="Pfam" id="PF01258"/>
    </source>
</evidence>
<evidence type="ECO:0000256" key="3">
    <source>
        <dbReference type="ARBA" id="ARBA00022833"/>
    </source>
</evidence>
<dbReference type="InterPro" id="IPR020460">
    <property type="entry name" value="Znf_C4-type_bac"/>
</dbReference>
<feature type="zinc finger region" description="dksA C4-type" evidence="4">
    <location>
        <begin position="95"/>
        <end position="119"/>
    </location>
</feature>
<evidence type="ECO:0000256" key="2">
    <source>
        <dbReference type="ARBA" id="ARBA00022771"/>
    </source>
</evidence>
<keyword evidence="8" id="KW-1185">Reference proteome</keyword>
<dbReference type="Proteomes" id="UP000662814">
    <property type="component" value="Chromosome"/>
</dbReference>
<proteinExistence type="predicted"/>
<dbReference type="InterPro" id="IPR020458">
    <property type="entry name" value="Znf_DskA_TraR_CS"/>
</dbReference>
<dbReference type="PROSITE" id="PS01102">
    <property type="entry name" value="ZF_DKSA_1"/>
    <property type="match status" value="1"/>
</dbReference>
<feature type="domain" description="Zinc finger DksA/TraR C4-type" evidence="6">
    <location>
        <begin position="92"/>
        <end position="124"/>
    </location>
</feature>
<organism evidence="7 8">
    <name type="scientific">Paramicrobacterium chengjingii</name>
    <dbReference type="NCBI Taxonomy" id="2769067"/>
    <lineage>
        <taxon>Bacteria</taxon>
        <taxon>Bacillati</taxon>
        <taxon>Actinomycetota</taxon>
        <taxon>Actinomycetes</taxon>
        <taxon>Micrococcales</taxon>
        <taxon>Microbacteriaceae</taxon>
        <taxon>Paramicrobacterium</taxon>
    </lineage>
</organism>
<keyword evidence="2" id="KW-0863">Zinc-finger</keyword>
<dbReference type="PROSITE" id="PS51128">
    <property type="entry name" value="ZF_DKSA_2"/>
    <property type="match status" value="1"/>
</dbReference>
<keyword evidence="3" id="KW-0862">Zinc</keyword>
<dbReference type="InterPro" id="IPR037187">
    <property type="entry name" value="DnaK_N"/>
</dbReference>
<dbReference type="RefSeq" id="WP_166986239.1">
    <property type="nucleotide sequence ID" value="NZ_CP061169.1"/>
</dbReference>
<accession>A0ABX6YII8</accession>
<dbReference type="Gene3D" id="1.20.120.910">
    <property type="entry name" value="DksA, coiled-coil domain"/>
    <property type="match status" value="1"/>
</dbReference>